<accession>K1W5M1</accession>
<dbReference type="InterPro" id="IPR018791">
    <property type="entry name" value="UV_resistance/autophagy_Atg14"/>
</dbReference>
<evidence type="ECO:0000256" key="2">
    <source>
        <dbReference type="ARBA" id="ARBA00013807"/>
    </source>
</evidence>
<evidence type="ECO:0000313" key="6">
    <source>
        <dbReference type="EMBL" id="EKD04223.1"/>
    </source>
</evidence>
<feature type="coiled-coil region" evidence="4">
    <location>
        <begin position="54"/>
        <end position="92"/>
    </location>
</feature>
<dbReference type="PANTHER" id="PTHR15157:SF5">
    <property type="entry name" value="UV RADIATION RESISTANCE-ASSOCIATED GENE PROTEIN"/>
    <property type="match status" value="1"/>
</dbReference>
<dbReference type="HOGENOM" id="CLU_062265_0_0_1"/>
<evidence type="ECO:0000256" key="1">
    <source>
        <dbReference type="ARBA" id="ARBA00009574"/>
    </source>
</evidence>
<dbReference type="PANTHER" id="PTHR15157">
    <property type="entry name" value="UV RADIATION RESISTANCE-ASSOCIATED GENE PROTEIN"/>
    <property type="match status" value="1"/>
</dbReference>
<dbReference type="Proteomes" id="UP000006757">
    <property type="component" value="Unassembled WGS sequence"/>
</dbReference>
<dbReference type="GO" id="GO:0000323">
    <property type="term" value="C:lytic vacuole"/>
    <property type="evidence" value="ECO:0007669"/>
    <property type="project" value="TreeGrafter"/>
</dbReference>
<organism evidence="6 7">
    <name type="scientific">Trichosporon asahii var. asahii (strain CBS 8904)</name>
    <name type="common">Yeast</name>
    <dbReference type="NCBI Taxonomy" id="1220162"/>
    <lineage>
        <taxon>Eukaryota</taxon>
        <taxon>Fungi</taxon>
        <taxon>Dikarya</taxon>
        <taxon>Basidiomycota</taxon>
        <taxon>Agaricomycotina</taxon>
        <taxon>Tremellomycetes</taxon>
        <taxon>Trichosporonales</taxon>
        <taxon>Trichosporonaceae</taxon>
        <taxon>Trichosporon</taxon>
    </lineage>
</organism>
<dbReference type="GO" id="GO:0005768">
    <property type="term" value="C:endosome"/>
    <property type="evidence" value="ECO:0007669"/>
    <property type="project" value="TreeGrafter"/>
</dbReference>
<dbReference type="OrthoDB" id="16772at2759"/>
<dbReference type="OMA" id="CQNANTR"/>
<dbReference type="GO" id="GO:0000149">
    <property type="term" value="F:SNARE binding"/>
    <property type="evidence" value="ECO:0007669"/>
    <property type="project" value="TreeGrafter"/>
</dbReference>
<dbReference type="AlphaFoldDB" id="K1W5M1"/>
<sequence>MLQSPQEEPVLRQLHSGRHSVIKKNVQQQVDVAVKHAEKLLEGGHNHSRGAQEWRQLRAEVAAAEERVASLRRQLKARTSEVKKVIENAKRDRPNAADLRANIALVRSKQHEVGKRIIHARRVLVREVVDVFGVQRRRSWEIAGLQLPSSPELFRLEPSLHINAIVLHIIHLLSLMTRYLSISIPFTPTFNEQEHVGRPYMIANLPFLSTTKWRDKHLLWMSSKAYVSKKHAGSKQEKAQIVLKSYKKHKHFLESFALLCHSVAYLAFTQGVLGIGIGPQSFRPAPSNRRKSSDENDSPRFLPGSDGVLVSATSVLELIALTAESPTLGCKSHEPSTSDTVKHMGFSLDISEVVASVLTCEHARWGASKPDVEGKEHLSEGWEVMDMDT</sequence>
<dbReference type="GO" id="GO:0032991">
    <property type="term" value="C:protein-containing complex"/>
    <property type="evidence" value="ECO:0007669"/>
    <property type="project" value="UniProtKB-ARBA"/>
</dbReference>
<feature type="region of interest" description="Disordered" evidence="5">
    <location>
        <begin position="283"/>
        <end position="305"/>
    </location>
</feature>
<evidence type="ECO:0000256" key="4">
    <source>
        <dbReference type="SAM" id="Coils"/>
    </source>
</evidence>
<proteinExistence type="inferred from homology"/>
<comment type="caution">
    <text evidence="6">The sequence shown here is derived from an EMBL/GenBank/DDBJ whole genome shotgun (WGS) entry which is preliminary data.</text>
</comment>
<protein>
    <recommendedName>
        <fullName evidence="2">Autophagy-related protein 14</fullName>
    </recommendedName>
</protein>
<evidence type="ECO:0000256" key="3">
    <source>
        <dbReference type="ARBA" id="ARBA00023054"/>
    </source>
</evidence>
<dbReference type="EMBL" id="AMBO01000229">
    <property type="protein sequence ID" value="EKD04223.1"/>
    <property type="molecule type" value="Genomic_DNA"/>
</dbReference>
<keyword evidence="3 4" id="KW-0175">Coiled coil</keyword>
<name>K1W5M1_TRIAC</name>
<dbReference type="STRING" id="1220162.K1W5M1"/>
<keyword evidence="7" id="KW-1185">Reference proteome</keyword>
<evidence type="ECO:0000256" key="5">
    <source>
        <dbReference type="SAM" id="MobiDB-lite"/>
    </source>
</evidence>
<dbReference type="GO" id="GO:0035493">
    <property type="term" value="P:SNARE complex assembly"/>
    <property type="evidence" value="ECO:0007669"/>
    <property type="project" value="TreeGrafter"/>
</dbReference>
<dbReference type="Pfam" id="PF10186">
    <property type="entry name" value="ATG14"/>
    <property type="match status" value="1"/>
</dbReference>
<gene>
    <name evidence="6" type="ORF">A1Q2_01442</name>
</gene>
<dbReference type="InParanoid" id="K1W5M1"/>
<dbReference type="eggNOG" id="ENOG502SEGC">
    <property type="taxonomic scope" value="Eukaryota"/>
</dbReference>
<reference evidence="6 7" key="1">
    <citation type="journal article" date="2012" name="Eukaryot. Cell">
        <title>Genome sequence of the Trichosporon asahii environmental strain CBS 8904.</title>
        <authorList>
            <person name="Yang R.Y."/>
            <person name="Li H.T."/>
            <person name="Zhu H."/>
            <person name="Zhou G.P."/>
            <person name="Wang M."/>
            <person name="Wang L."/>
        </authorList>
    </citation>
    <scope>NUCLEOTIDE SEQUENCE [LARGE SCALE GENOMIC DNA]</scope>
    <source>
        <strain evidence="6 7">CBS 8904</strain>
    </source>
</reference>
<evidence type="ECO:0000313" key="7">
    <source>
        <dbReference type="Proteomes" id="UP000006757"/>
    </source>
</evidence>
<comment type="similarity">
    <text evidence="1">Belongs to the ATG14 family.</text>
</comment>